<dbReference type="SMART" id="SM01381">
    <property type="entry name" value="7TM_GPCR_Srsx"/>
    <property type="match status" value="1"/>
</dbReference>
<evidence type="ECO:0000256" key="10">
    <source>
        <dbReference type="SAM" id="Phobius"/>
    </source>
</evidence>
<comment type="similarity">
    <text evidence="9">Belongs to the G-protein coupled receptor 1 family.</text>
</comment>
<dbReference type="PANTHER" id="PTHR24229:SF50">
    <property type="entry name" value="G-PROTEIN COUPLED RECEPTORS FAMILY 1 PROFILE DOMAIN-CONTAINING PROTEIN"/>
    <property type="match status" value="1"/>
</dbReference>
<dbReference type="InterPro" id="IPR000276">
    <property type="entry name" value="GPCR_Rhodpsn"/>
</dbReference>
<dbReference type="STRING" id="2018661.A0A2A2KP29"/>
<evidence type="ECO:0000256" key="9">
    <source>
        <dbReference type="RuleBase" id="RU000688"/>
    </source>
</evidence>
<comment type="subcellular location">
    <subcellularLocation>
        <location evidence="1">Cell membrane</location>
        <topology evidence="1">Multi-pass membrane protein</topology>
    </subcellularLocation>
</comment>
<feature type="transmembrane region" description="Helical" evidence="10">
    <location>
        <begin position="93"/>
        <end position="115"/>
    </location>
</feature>
<dbReference type="GO" id="GO:0004930">
    <property type="term" value="F:G protein-coupled receptor activity"/>
    <property type="evidence" value="ECO:0007669"/>
    <property type="project" value="UniProtKB-KW"/>
</dbReference>
<evidence type="ECO:0000259" key="11">
    <source>
        <dbReference type="PROSITE" id="PS50262"/>
    </source>
</evidence>
<dbReference type="Gene3D" id="1.20.1070.10">
    <property type="entry name" value="Rhodopsin 7-helix transmembrane proteins"/>
    <property type="match status" value="1"/>
</dbReference>
<dbReference type="OrthoDB" id="6076970at2759"/>
<evidence type="ECO:0000256" key="5">
    <source>
        <dbReference type="ARBA" id="ARBA00023040"/>
    </source>
</evidence>
<feature type="domain" description="G-protein coupled receptors family 1 profile" evidence="11">
    <location>
        <begin position="25"/>
        <end position="294"/>
    </location>
</feature>
<dbReference type="GO" id="GO:0005886">
    <property type="term" value="C:plasma membrane"/>
    <property type="evidence" value="ECO:0007669"/>
    <property type="project" value="UniProtKB-SubCell"/>
</dbReference>
<evidence type="ECO:0000256" key="2">
    <source>
        <dbReference type="ARBA" id="ARBA00022475"/>
    </source>
</evidence>
<evidence type="ECO:0000256" key="3">
    <source>
        <dbReference type="ARBA" id="ARBA00022692"/>
    </source>
</evidence>
<reference evidence="12 13" key="1">
    <citation type="journal article" date="2017" name="Curr. Biol.">
        <title>Genome architecture and evolution of a unichromosomal asexual nematode.</title>
        <authorList>
            <person name="Fradin H."/>
            <person name="Zegar C."/>
            <person name="Gutwein M."/>
            <person name="Lucas J."/>
            <person name="Kovtun M."/>
            <person name="Corcoran D."/>
            <person name="Baugh L.R."/>
            <person name="Kiontke K."/>
            <person name="Gunsalus K."/>
            <person name="Fitch D.H."/>
            <person name="Piano F."/>
        </authorList>
    </citation>
    <scope>NUCLEOTIDE SEQUENCE [LARGE SCALE GENOMIC DNA]</scope>
    <source>
        <strain evidence="12">PF1309</strain>
    </source>
</reference>
<evidence type="ECO:0000256" key="8">
    <source>
        <dbReference type="ARBA" id="ARBA00023224"/>
    </source>
</evidence>
<dbReference type="InterPro" id="IPR017452">
    <property type="entry name" value="GPCR_Rhodpsn_7TM"/>
</dbReference>
<keyword evidence="13" id="KW-1185">Reference proteome</keyword>
<keyword evidence="8 9" id="KW-0807">Transducer</keyword>
<dbReference type="Proteomes" id="UP000218231">
    <property type="component" value="Unassembled WGS sequence"/>
</dbReference>
<dbReference type="CDD" id="cd00637">
    <property type="entry name" value="7tm_classA_rhodopsin-like"/>
    <property type="match status" value="1"/>
</dbReference>
<accession>A0A2A2KP29</accession>
<name>A0A2A2KP29_9BILA</name>
<feature type="transmembrane region" description="Helical" evidence="10">
    <location>
        <begin position="127"/>
        <end position="147"/>
    </location>
</feature>
<dbReference type="GO" id="GO:0042277">
    <property type="term" value="F:peptide binding"/>
    <property type="evidence" value="ECO:0007669"/>
    <property type="project" value="TreeGrafter"/>
</dbReference>
<feature type="transmembrane region" description="Helical" evidence="10">
    <location>
        <begin position="12"/>
        <end position="34"/>
    </location>
</feature>
<protein>
    <recommendedName>
        <fullName evidence="11">G-protein coupled receptors family 1 profile domain-containing protein</fullName>
    </recommendedName>
</protein>
<evidence type="ECO:0000256" key="6">
    <source>
        <dbReference type="ARBA" id="ARBA00023136"/>
    </source>
</evidence>
<dbReference type="Pfam" id="PF00001">
    <property type="entry name" value="7tm_1"/>
    <property type="match status" value="1"/>
</dbReference>
<evidence type="ECO:0000256" key="4">
    <source>
        <dbReference type="ARBA" id="ARBA00022989"/>
    </source>
</evidence>
<feature type="transmembrane region" description="Helical" evidence="10">
    <location>
        <begin position="46"/>
        <end position="66"/>
    </location>
</feature>
<keyword evidence="7 9" id="KW-0675">Receptor</keyword>
<keyword evidence="5 9" id="KW-0297">G-protein coupled receptor</keyword>
<feature type="transmembrane region" description="Helical" evidence="10">
    <location>
        <begin position="271"/>
        <end position="296"/>
    </location>
</feature>
<organism evidence="12 13">
    <name type="scientific">Diploscapter pachys</name>
    <dbReference type="NCBI Taxonomy" id="2018661"/>
    <lineage>
        <taxon>Eukaryota</taxon>
        <taxon>Metazoa</taxon>
        <taxon>Ecdysozoa</taxon>
        <taxon>Nematoda</taxon>
        <taxon>Chromadorea</taxon>
        <taxon>Rhabditida</taxon>
        <taxon>Rhabditina</taxon>
        <taxon>Rhabditomorpha</taxon>
        <taxon>Rhabditoidea</taxon>
        <taxon>Rhabditidae</taxon>
        <taxon>Diploscapter</taxon>
    </lineage>
</organism>
<keyword evidence="2" id="KW-1003">Cell membrane</keyword>
<dbReference type="EMBL" id="LIAE01008038">
    <property type="protein sequence ID" value="PAV75741.1"/>
    <property type="molecule type" value="Genomic_DNA"/>
</dbReference>
<dbReference type="PROSITE" id="PS50262">
    <property type="entry name" value="G_PROTEIN_RECEP_F1_2"/>
    <property type="match status" value="1"/>
</dbReference>
<gene>
    <name evidence="12" type="ORF">WR25_11695</name>
</gene>
<proteinExistence type="inferred from homology"/>
<comment type="caution">
    <text evidence="12">The sequence shown here is derived from an EMBL/GenBank/DDBJ whole genome shotgun (WGS) entry which is preliminary data.</text>
</comment>
<evidence type="ECO:0000313" key="12">
    <source>
        <dbReference type="EMBL" id="PAV75741.1"/>
    </source>
</evidence>
<dbReference type="GO" id="GO:0043005">
    <property type="term" value="C:neuron projection"/>
    <property type="evidence" value="ECO:0007669"/>
    <property type="project" value="TreeGrafter"/>
</dbReference>
<feature type="transmembrane region" description="Helical" evidence="10">
    <location>
        <begin position="186"/>
        <end position="207"/>
    </location>
</feature>
<dbReference type="PRINTS" id="PR00237">
    <property type="entry name" value="GPCRRHODOPSN"/>
</dbReference>
<evidence type="ECO:0000256" key="1">
    <source>
        <dbReference type="ARBA" id="ARBA00004651"/>
    </source>
</evidence>
<evidence type="ECO:0000256" key="7">
    <source>
        <dbReference type="ARBA" id="ARBA00023170"/>
    </source>
</evidence>
<keyword evidence="6 10" id="KW-0472">Membrane</keyword>
<sequence length="435" mass="50082">MSDSSQHLRIALTITHLFLVALGSINLLIILLILIKPYLRSITNVYMIGLCLADFIYLTDLILVAATSMNDKSWPFGRYICILYHGTETTGKYASVLFVVLLAADRYIAMCKTTLCNKYRNYRTAMALSLMAWMTALFCSMPLYFYADEMSARKKNKNATENSSQSEKNKTFCMVFWPNPYMSQSYIISCSVAVFIIPVLAIFYFYYHVFCKLREAAKGSRRLHRNKTRSSYQRVTRSVQRVVLFHLLCWTPFWLFNLFTSIYRIRISTQFLRICVNIIHLFPYINCAINPLLYAYRAENFRVAFKSLLFLGRRTASLSLPDEIRTSTTRSTYYRNSSNVDSMKPSLALAKKQQCVDENASIYIAEDESLAIDNGPCMDIKELERRKAELMNWRPYDGTNADVLMIDQDQHKSSARSLFMPAITVATNGEKGTNL</sequence>
<feature type="transmembrane region" description="Helical" evidence="10">
    <location>
        <begin position="242"/>
        <end position="265"/>
    </location>
</feature>
<dbReference type="SUPFAM" id="SSF81321">
    <property type="entry name" value="Family A G protein-coupled receptor-like"/>
    <property type="match status" value="1"/>
</dbReference>
<evidence type="ECO:0000313" key="13">
    <source>
        <dbReference type="Proteomes" id="UP000218231"/>
    </source>
</evidence>
<dbReference type="PROSITE" id="PS00237">
    <property type="entry name" value="G_PROTEIN_RECEP_F1_1"/>
    <property type="match status" value="1"/>
</dbReference>
<keyword evidence="3 9" id="KW-0812">Transmembrane</keyword>
<dbReference type="AlphaFoldDB" id="A0A2A2KP29"/>
<dbReference type="PANTHER" id="PTHR24229">
    <property type="entry name" value="NEUROPEPTIDES RECEPTOR"/>
    <property type="match status" value="1"/>
</dbReference>
<keyword evidence="4 10" id="KW-1133">Transmembrane helix</keyword>